<dbReference type="EMBL" id="WHUG01000008">
    <property type="protein sequence ID" value="MQA40289.1"/>
    <property type="molecule type" value="Genomic_DNA"/>
</dbReference>
<organism evidence="2 3">
    <name type="scientific">Rugamonas aquatica</name>
    <dbReference type="NCBI Taxonomy" id="2743357"/>
    <lineage>
        <taxon>Bacteria</taxon>
        <taxon>Pseudomonadati</taxon>
        <taxon>Pseudomonadota</taxon>
        <taxon>Betaproteobacteria</taxon>
        <taxon>Burkholderiales</taxon>
        <taxon>Oxalobacteraceae</taxon>
        <taxon>Telluria group</taxon>
        <taxon>Rugamonas</taxon>
    </lineage>
</organism>
<dbReference type="RefSeq" id="WP_152839502.1">
    <property type="nucleotide sequence ID" value="NZ_WHUG01000008.1"/>
</dbReference>
<evidence type="ECO:0000313" key="3">
    <source>
        <dbReference type="Proteomes" id="UP000440498"/>
    </source>
</evidence>
<proteinExistence type="predicted"/>
<evidence type="ECO:0000259" key="1">
    <source>
        <dbReference type="Pfam" id="PF08924"/>
    </source>
</evidence>
<dbReference type="InterPro" id="IPR015020">
    <property type="entry name" value="Rv2525c-like_Glyco_Hydro-like"/>
</dbReference>
<accession>A0A6A7N5G2</accession>
<name>A0A6A7N5G2_9BURK</name>
<protein>
    <submittedName>
        <fullName evidence="2">DUF1906 domain-containing protein</fullName>
    </submittedName>
</protein>
<feature type="domain" description="Rv2525c-like glycoside hydrolase-like" evidence="1">
    <location>
        <begin position="19"/>
        <end position="153"/>
    </location>
</feature>
<dbReference type="InterPro" id="IPR017853">
    <property type="entry name" value="GH"/>
</dbReference>
<dbReference type="Proteomes" id="UP000440498">
    <property type="component" value="Unassembled WGS sequence"/>
</dbReference>
<dbReference type="Pfam" id="PF08924">
    <property type="entry name" value="Rv2525c_GlyHyd-like"/>
    <property type="match status" value="1"/>
</dbReference>
<reference evidence="2 3" key="1">
    <citation type="submission" date="2019-10" db="EMBL/GenBank/DDBJ databases">
        <title>Two novel species isolated from a subtropical stream in China.</title>
        <authorList>
            <person name="Lu H."/>
        </authorList>
    </citation>
    <scope>NUCLEOTIDE SEQUENCE [LARGE SCALE GENOMIC DNA]</scope>
    <source>
        <strain evidence="2 3">FT29W</strain>
    </source>
</reference>
<dbReference type="SUPFAM" id="SSF51445">
    <property type="entry name" value="(Trans)glycosidases"/>
    <property type="match status" value="1"/>
</dbReference>
<dbReference type="AlphaFoldDB" id="A0A6A7N5G2"/>
<dbReference type="Gene3D" id="3.20.20.80">
    <property type="entry name" value="Glycosidases"/>
    <property type="match status" value="1"/>
</dbReference>
<sequence>MVVLTGLKAPFELTQHAIAIKQQGIDFAIRYYSHQAGKSLSLAEARSLTDASIQIGALWQAGGDHLNYFSRAQGCADGAAAYLMAQSVITQPSGSAIYFAVDFNPSDEAIAGPVSAYFEGINQAFRAAGPGEPKYQVGVYGSGACCEAMVLKGLAALSWLSPSPEYHGSRDYVGFSLKQLAAASLLVDDGKRISVDLTRTNDGYPAGLFRVL</sequence>
<evidence type="ECO:0000313" key="2">
    <source>
        <dbReference type="EMBL" id="MQA40289.1"/>
    </source>
</evidence>
<keyword evidence="3" id="KW-1185">Reference proteome</keyword>
<gene>
    <name evidence="2" type="ORF">GEV02_19230</name>
</gene>
<comment type="caution">
    <text evidence="2">The sequence shown here is derived from an EMBL/GenBank/DDBJ whole genome shotgun (WGS) entry which is preliminary data.</text>
</comment>